<protein>
    <submittedName>
        <fullName evidence="5">Restriction endonuclease subunit S</fullName>
    </submittedName>
</protein>
<dbReference type="GO" id="GO:0003677">
    <property type="term" value="F:DNA binding"/>
    <property type="evidence" value="ECO:0007669"/>
    <property type="project" value="UniProtKB-KW"/>
</dbReference>
<dbReference type="EMBL" id="JADIMP010000016">
    <property type="protein sequence ID" value="MBO8440987.1"/>
    <property type="molecule type" value="Genomic_DNA"/>
</dbReference>
<feature type="domain" description="Type I restriction modification DNA specificity" evidence="4">
    <location>
        <begin position="48"/>
        <end position="154"/>
    </location>
</feature>
<reference evidence="5" key="2">
    <citation type="journal article" date="2021" name="PeerJ">
        <title>Extensive microbial diversity within the chicken gut microbiome revealed by metagenomics and culture.</title>
        <authorList>
            <person name="Gilroy R."/>
            <person name="Ravi A."/>
            <person name="Getino M."/>
            <person name="Pursley I."/>
            <person name="Horton D.L."/>
            <person name="Alikhan N.F."/>
            <person name="Baker D."/>
            <person name="Gharbi K."/>
            <person name="Hall N."/>
            <person name="Watson M."/>
            <person name="Adriaenssens E.M."/>
            <person name="Foster-Nyarko E."/>
            <person name="Jarju S."/>
            <person name="Secka A."/>
            <person name="Antonio M."/>
            <person name="Oren A."/>
            <person name="Chaudhuri R.R."/>
            <person name="La Ragione R."/>
            <person name="Hildebrand F."/>
            <person name="Pallen M.J."/>
        </authorList>
    </citation>
    <scope>NUCLEOTIDE SEQUENCE</scope>
    <source>
        <strain evidence="5">C6-149</strain>
    </source>
</reference>
<name>A0A9D9H965_9LACO</name>
<dbReference type="GO" id="GO:0009307">
    <property type="term" value="P:DNA restriction-modification system"/>
    <property type="evidence" value="ECO:0007669"/>
    <property type="project" value="UniProtKB-KW"/>
</dbReference>
<dbReference type="Proteomes" id="UP000823614">
    <property type="component" value="Unassembled WGS sequence"/>
</dbReference>
<evidence type="ECO:0000313" key="6">
    <source>
        <dbReference type="Proteomes" id="UP000823614"/>
    </source>
</evidence>
<dbReference type="Gene3D" id="3.90.220.20">
    <property type="entry name" value="DNA methylase specificity domains"/>
    <property type="match status" value="1"/>
</dbReference>
<organism evidence="5 6">
    <name type="scientific">Candidatus Gallilactobacillus intestinavium</name>
    <dbReference type="NCBI Taxonomy" id="2840838"/>
    <lineage>
        <taxon>Bacteria</taxon>
        <taxon>Bacillati</taxon>
        <taxon>Bacillota</taxon>
        <taxon>Bacilli</taxon>
        <taxon>Lactobacillales</taxon>
        <taxon>Lactobacillaceae</taxon>
        <taxon>Lactobacillaceae incertae sedis</taxon>
        <taxon>Candidatus Gallilactobacillus</taxon>
    </lineage>
</organism>
<evidence type="ECO:0000259" key="4">
    <source>
        <dbReference type="Pfam" id="PF01420"/>
    </source>
</evidence>
<proteinExistence type="inferred from homology"/>
<reference evidence="5" key="1">
    <citation type="submission" date="2020-10" db="EMBL/GenBank/DDBJ databases">
        <authorList>
            <person name="Gilroy R."/>
        </authorList>
    </citation>
    <scope>NUCLEOTIDE SEQUENCE</scope>
    <source>
        <strain evidence="5">C6-149</strain>
    </source>
</reference>
<dbReference type="AlphaFoldDB" id="A0A9D9H965"/>
<accession>A0A9D9H965</accession>
<comment type="caution">
    <text evidence="5">The sequence shown here is derived from an EMBL/GenBank/DDBJ whole genome shotgun (WGS) entry which is preliminary data.</text>
</comment>
<evidence type="ECO:0000256" key="3">
    <source>
        <dbReference type="ARBA" id="ARBA00023125"/>
    </source>
</evidence>
<keyword evidence="3" id="KW-0238">DNA-binding</keyword>
<keyword evidence="2" id="KW-0680">Restriction system</keyword>
<keyword evidence="5" id="KW-0378">Hydrolase</keyword>
<dbReference type="SUPFAM" id="SSF116734">
    <property type="entry name" value="DNA methylase specificity domain"/>
    <property type="match status" value="1"/>
</dbReference>
<dbReference type="InterPro" id="IPR000055">
    <property type="entry name" value="Restrct_endonuc_typeI_TRD"/>
</dbReference>
<dbReference type="PANTHER" id="PTHR30408:SF12">
    <property type="entry name" value="TYPE I RESTRICTION ENZYME MJAVIII SPECIFICITY SUBUNIT"/>
    <property type="match status" value="1"/>
</dbReference>
<dbReference type="Pfam" id="PF01420">
    <property type="entry name" value="Methylase_S"/>
    <property type="match status" value="1"/>
</dbReference>
<gene>
    <name evidence="5" type="ORF">IAA89_00845</name>
</gene>
<evidence type="ECO:0000256" key="2">
    <source>
        <dbReference type="ARBA" id="ARBA00022747"/>
    </source>
</evidence>
<dbReference type="GO" id="GO:0004519">
    <property type="term" value="F:endonuclease activity"/>
    <property type="evidence" value="ECO:0007669"/>
    <property type="project" value="UniProtKB-KW"/>
</dbReference>
<keyword evidence="5" id="KW-0540">Nuclease</keyword>
<dbReference type="InterPro" id="IPR052021">
    <property type="entry name" value="Type-I_RS_S_subunit"/>
</dbReference>
<sequence>MKLKELVSVESGLNSREIKGKFAELYSISDFKSDLKSNFKEKTIRSFRKNSSVLHEGDIVMSLQEFKVAIVSSKNDGKIFSQRYIKLIPKDLSKIKVSYLLFLINESVDIKKQINSLLEGSVLKLLKMKNVENIDIQLPSMEYQKQIGKYYQLLKEKEYLTEKKMSILRGLSIEYLNNLNKKGEMNYGRVKK</sequence>
<comment type="similarity">
    <text evidence="1">Belongs to the type-I restriction system S methylase family.</text>
</comment>
<dbReference type="PANTHER" id="PTHR30408">
    <property type="entry name" value="TYPE-1 RESTRICTION ENZYME ECOKI SPECIFICITY PROTEIN"/>
    <property type="match status" value="1"/>
</dbReference>
<evidence type="ECO:0000256" key="1">
    <source>
        <dbReference type="ARBA" id="ARBA00010923"/>
    </source>
</evidence>
<keyword evidence="5" id="KW-0255">Endonuclease</keyword>
<dbReference type="InterPro" id="IPR044946">
    <property type="entry name" value="Restrct_endonuc_typeI_TRD_sf"/>
</dbReference>
<evidence type="ECO:0000313" key="5">
    <source>
        <dbReference type="EMBL" id="MBO8440987.1"/>
    </source>
</evidence>